<protein>
    <submittedName>
        <fullName evidence="2">Uncharacterized protein</fullName>
    </submittedName>
</protein>
<feature type="region of interest" description="Disordered" evidence="1">
    <location>
        <begin position="263"/>
        <end position="299"/>
    </location>
</feature>
<organism evidence="2 3">
    <name type="scientific">Brassica cretica</name>
    <name type="common">Mustard</name>
    <dbReference type="NCBI Taxonomy" id="69181"/>
    <lineage>
        <taxon>Eukaryota</taxon>
        <taxon>Viridiplantae</taxon>
        <taxon>Streptophyta</taxon>
        <taxon>Embryophyta</taxon>
        <taxon>Tracheophyta</taxon>
        <taxon>Spermatophyta</taxon>
        <taxon>Magnoliopsida</taxon>
        <taxon>eudicotyledons</taxon>
        <taxon>Gunneridae</taxon>
        <taxon>Pentapetalae</taxon>
        <taxon>rosids</taxon>
        <taxon>malvids</taxon>
        <taxon>Brassicales</taxon>
        <taxon>Brassicaceae</taxon>
        <taxon>Brassiceae</taxon>
        <taxon>Brassica</taxon>
    </lineage>
</organism>
<sequence>MSPEKKKESRDGVAVRKDDRSRSYKVVVINGDGGNQENEKDSRRYQGKGKGKMYEEQETKWERVSERGNKRSFSHRNHNKFEDGVSRNRSSRWEQTRCHSEEERGRSSRATRGERSSPQGEKSQCIGAERSHVKKEKLDLVGVIGGGCNRRWRRFLEDGTNAIDKDKINEDLEWSKEEGRELGETDHTGMETDAVLELAEEFRNLTDGEGKYMGQVEATEAVEDDMISDNAERTVTAAAEKKTGLRKPLFSVAGGSNSKFVQVLMSPRKRAPSKQVRKGGAARPVEEKGPSHPKQLPKP</sequence>
<dbReference type="EMBL" id="QGKV02000759">
    <property type="protein sequence ID" value="KAF3560675.1"/>
    <property type="molecule type" value="Genomic_DNA"/>
</dbReference>
<name>A0ABQ7CN90_BRACR</name>
<feature type="compositionally biased region" description="Basic residues" evidence="1">
    <location>
        <begin position="267"/>
        <end position="277"/>
    </location>
</feature>
<comment type="caution">
    <text evidence="2">The sequence shown here is derived from an EMBL/GenBank/DDBJ whole genome shotgun (WGS) entry which is preliminary data.</text>
</comment>
<accession>A0ABQ7CN90</accession>
<gene>
    <name evidence="2" type="ORF">DY000_02018256</name>
</gene>
<dbReference type="Proteomes" id="UP000266723">
    <property type="component" value="Unassembled WGS sequence"/>
</dbReference>
<reference evidence="2 3" key="1">
    <citation type="journal article" date="2020" name="BMC Genomics">
        <title>Intraspecific diversification of the crop wild relative Brassica cretica Lam. using demographic model selection.</title>
        <authorList>
            <person name="Kioukis A."/>
            <person name="Michalopoulou V.A."/>
            <person name="Briers L."/>
            <person name="Pirintsos S."/>
            <person name="Studholme D.J."/>
            <person name="Pavlidis P."/>
            <person name="Sarris P.F."/>
        </authorList>
    </citation>
    <scope>NUCLEOTIDE SEQUENCE [LARGE SCALE GENOMIC DNA]</scope>
    <source>
        <strain evidence="3">cv. PFS-1207/04</strain>
    </source>
</reference>
<evidence type="ECO:0000313" key="2">
    <source>
        <dbReference type="EMBL" id="KAF3560675.1"/>
    </source>
</evidence>
<evidence type="ECO:0000256" key="1">
    <source>
        <dbReference type="SAM" id="MobiDB-lite"/>
    </source>
</evidence>
<feature type="compositionally biased region" description="Basic and acidic residues" evidence="1">
    <location>
        <begin position="1"/>
        <end position="22"/>
    </location>
</feature>
<feature type="compositionally biased region" description="Basic and acidic residues" evidence="1">
    <location>
        <begin position="79"/>
        <end position="115"/>
    </location>
</feature>
<evidence type="ECO:0000313" key="3">
    <source>
        <dbReference type="Proteomes" id="UP000266723"/>
    </source>
</evidence>
<feature type="region of interest" description="Disordered" evidence="1">
    <location>
        <begin position="1"/>
        <end position="131"/>
    </location>
</feature>
<proteinExistence type="predicted"/>
<feature type="compositionally biased region" description="Basic and acidic residues" evidence="1">
    <location>
        <begin position="52"/>
        <end position="69"/>
    </location>
</feature>
<keyword evidence="3" id="KW-1185">Reference proteome</keyword>